<dbReference type="GO" id="GO:0043200">
    <property type="term" value="P:response to amino acid"/>
    <property type="evidence" value="ECO:0007669"/>
    <property type="project" value="TreeGrafter"/>
</dbReference>
<dbReference type="SMART" id="SM00344">
    <property type="entry name" value="HTH_ASNC"/>
    <property type="match status" value="1"/>
</dbReference>
<dbReference type="OrthoDB" id="6995at2157"/>
<dbReference type="EMBL" id="LWMV01000169">
    <property type="protein sequence ID" value="KZX12327.1"/>
    <property type="molecule type" value="Genomic_DNA"/>
</dbReference>
<proteinExistence type="predicted"/>
<dbReference type="SUPFAM" id="SSF54909">
    <property type="entry name" value="Dimeric alpha+beta barrel"/>
    <property type="match status" value="1"/>
</dbReference>
<organism evidence="5 6">
    <name type="scientific">Methanobrevibacter curvatus</name>
    <dbReference type="NCBI Taxonomy" id="49547"/>
    <lineage>
        <taxon>Archaea</taxon>
        <taxon>Methanobacteriati</taxon>
        <taxon>Methanobacteriota</taxon>
        <taxon>Methanomada group</taxon>
        <taxon>Methanobacteria</taxon>
        <taxon>Methanobacteriales</taxon>
        <taxon>Methanobacteriaceae</taxon>
        <taxon>Methanobrevibacter</taxon>
    </lineage>
</organism>
<dbReference type="InterPro" id="IPR019888">
    <property type="entry name" value="Tscrpt_reg_AsnC-like"/>
</dbReference>
<evidence type="ECO:0000313" key="6">
    <source>
        <dbReference type="Proteomes" id="UP000077245"/>
    </source>
</evidence>
<dbReference type="InterPro" id="IPR036390">
    <property type="entry name" value="WH_DNA-bd_sf"/>
</dbReference>
<dbReference type="PROSITE" id="PS50956">
    <property type="entry name" value="HTH_ASNC_2"/>
    <property type="match status" value="1"/>
</dbReference>
<dbReference type="RefSeq" id="WP_067091256.1">
    <property type="nucleotide sequence ID" value="NZ_LWMV01000169.1"/>
</dbReference>
<gene>
    <name evidence="5" type="primary">asnC</name>
    <name evidence="5" type="ORF">MBCUR_10840</name>
</gene>
<dbReference type="PANTHER" id="PTHR30154:SF34">
    <property type="entry name" value="TRANSCRIPTIONAL REGULATOR AZLB"/>
    <property type="match status" value="1"/>
</dbReference>
<dbReference type="Gene3D" id="1.10.10.10">
    <property type="entry name" value="Winged helix-like DNA-binding domain superfamily/Winged helix DNA-binding domain"/>
    <property type="match status" value="1"/>
</dbReference>
<dbReference type="AlphaFoldDB" id="A0A166C8Z5"/>
<evidence type="ECO:0000256" key="1">
    <source>
        <dbReference type="ARBA" id="ARBA00023015"/>
    </source>
</evidence>
<keyword evidence="1" id="KW-0805">Transcription regulation</keyword>
<feature type="domain" description="HTH asnC-type" evidence="4">
    <location>
        <begin position="11"/>
        <end position="72"/>
    </location>
</feature>
<evidence type="ECO:0000256" key="3">
    <source>
        <dbReference type="ARBA" id="ARBA00023163"/>
    </source>
</evidence>
<dbReference type="GO" id="GO:0043565">
    <property type="term" value="F:sequence-specific DNA binding"/>
    <property type="evidence" value="ECO:0007669"/>
    <property type="project" value="InterPro"/>
</dbReference>
<dbReference type="GO" id="GO:0005829">
    <property type="term" value="C:cytosol"/>
    <property type="evidence" value="ECO:0007669"/>
    <property type="project" value="TreeGrafter"/>
</dbReference>
<dbReference type="InterPro" id="IPR036388">
    <property type="entry name" value="WH-like_DNA-bd_sf"/>
</dbReference>
<keyword evidence="2" id="KW-0238">DNA-binding</keyword>
<evidence type="ECO:0000259" key="4">
    <source>
        <dbReference type="PROSITE" id="PS50956"/>
    </source>
</evidence>
<dbReference type="InterPro" id="IPR019887">
    <property type="entry name" value="Tscrpt_reg_AsnC/Lrp_C"/>
</dbReference>
<comment type="caution">
    <text evidence="5">The sequence shown here is derived from an EMBL/GenBank/DDBJ whole genome shotgun (WGS) entry which is preliminary data.</text>
</comment>
<evidence type="ECO:0000256" key="2">
    <source>
        <dbReference type="ARBA" id="ARBA00023125"/>
    </source>
</evidence>
<protein>
    <submittedName>
        <fullName evidence="5">Regulatory protein AsnC</fullName>
    </submittedName>
</protein>
<name>A0A166C8Z5_9EURY</name>
<dbReference type="PRINTS" id="PR00033">
    <property type="entry name" value="HTHASNC"/>
</dbReference>
<dbReference type="PATRIC" id="fig|49547.3.peg.1159"/>
<keyword evidence="6" id="KW-1185">Reference proteome</keyword>
<reference evidence="5 6" key="1">
    <citation type="submission" date="2016-04" db="EMBL/GenBank/DDBJ databases">
        <title>Genome sequence of Methanobrevibacter curvatus DSM 11111.</title>
        <authorList>
            <person name="Poehlein A."/>
            <person name="Seedorf H."/>
            <person name="Daniel R."/>
        </authorList>
    </citation>
    <scope>NUCLEOTIDE SEQUENCE [LARGE SCALE GENOMIC DNA]</scope>
    <source>
        <strain evidence="5 6">DSM 11111</strain>
    </source>
</reference>
<sequence length="159" mass="18392">MDKKYEPIRSLDEIDTKIIKILSHDSRTPYRAIADKLEISVGTIHNRIEKLIERNIIKRFTAQVDHKVRGFNITAIIGITLNDTTSLEWLKDSNLIKSIVVAYDVTGEYDAFIVAKFKNTDELNEFIKELGKKPHVNRTYTQTVLNILKEDFESLDLEL</sequence>
<dbReference type="PANTHER" id="PTHR30154">
    <property type="entry name" value="LEUCINE-RESPONSIVE REGULATORY PROTEIN"/>
    <property type="match status" value="1"/>
</dbReference>
<dbReference type="SUPFAM" id="SSF46785">
    <property type="entry name" value="Winged helix' DNA-binding domain"/>
    <property type="match status" value="1"/>
</dbReference>
<keyword evidence="3" id="KW-0804">Transcription</keyword>
<dbReference type="Gene3D" id="3.30.70.920">
    <property type="match status" value="1"/>
</dbReference>
<dbReference type="Proteomes" id="UP000077245">
    <property type="component" value="Unassembled WGS sequence"/>
</dbReference>
<dbReference type="Pfam" id="PF01037">
    <property type="entry name" value="AsnC_trans_reg"/>
    <property type="match status" value="1"/>
</dbReference>
<accession>A0A166C8Z5</accession>
<dbReference type="InterPro" id="IPR000485">
    <property type="entry name" value="AsnC-type_HTH_dom"/>
</dbReference>
<dbReference type="InterPro" id="IPR011008">
    <property type="entry name" value="Dimeric_a/b-barrel"/>
</dbReference>
<dbReference type="Pfam" id="PF13404">
    <property type="entry name" value="HTH_AsnC-type"/>
    <property type="match status" value="1"/>
</dbReference>
<evidence type="ECO:0000313" key="5">
    <source>
        <dbReference type="EMBL" id="KZX12327.1"/>
    </source>
</evidence>
<dbReference type="STRING" id="49547.MBCUR_10840"/>